<name>L8JMN8_9BACT</name>
<comment type="caution">
    <text evidence="1">The sequence shown here is derived from an EMBL/GenBank/DDBJ whole genome shotgun (WGS) entry which is preliminary data.</text>
</comment>
<gene>
    <name evidence="1" type="ORF">C900_03876</name>
</gene>
<sequence>MNNYLKLLLYLKQFEGDGKMHPIEHLFPGLTLKEKKAIFNELVVERLIAMEGRETKYDSFIMEANLVTGKTKWTESPLNELNQRVKEDEFRAKITFRGSKYLKEELQMQNEDKYSINVSGTSTNNTFVIESRDVTINNRNNASYKLDEIIEILKKDDTINEEERTSIVGDFVQAKQAINQTGKLPERLMKSILEYGSQFSSIGNFIFSLFQS</sequence>
<dbReference type="OrthoDB" id="981377at2"/>
<evidence type="ECO:0000313" key="1">
    <source>
        <dbReference type="EMBL" id="ELR70191.1"/>
    </source>
</evidence>
<accession>L8JMN8</accession>
<dbReference type="Proteomes" id="UP000011135">
    <property type="component" value="Unassembled WGS sequence"/>
</dbReference>
<dbReference type="EMBL" id="AMZN01000055">
    <property type="protein sequence ID" value="ELR70191.1"/>
    <property type="molecule type" value="Genomic_DNA"/>
</dbReference>
<dbReference type="STRING" id="1237149.C900_03876"/>
<keyword evidence="2" id="KW-1185">Reference proteome</keyword>
<reference evidence="1 2" key="1">
    <citation type="submission" date="2012-12" db="EMBL/GenBank/DDBJ databases">
        <title>Genome assembly of Fulvivirga imtechensis AK7.</title>
        <authorList>
            <person name="Nupur N."/>
            <person name="Khatri I."/>
            <person name="Kumar R."/>
            <person name="Subramanian S."/>
            <person name="Pinnaka A."/>
        </authorList>
    </citation>
    <scope>NUCLEOTIDE SEQUENCE [LARGE SCALE GENOMIC DNA]</scope>
    <source>
        <strain evidence="1 2">AK7</strain>
    </source>
</reference>
<protein>
    <submittedName>
        <fullName evidence="1">Uncharacterized protein</fullName>
    </submittedName>
</protein>
<evidence type="ECO:0000313" key="2">
    <source>
        <dbReference type="Proteomes" id="UP000011135"/>
    </source>
</evidence>
<organism evidence="1 2">
    <name type="scientific">Fulvivirga imtechensis AK7</name>
    <dbReference type="NCBI Taxonomy" id="1237149"/>
    <lineage>
        <taxon>Bacteria</taxon>
        <taxon>Pseudomonadati</taxon>
        <taxon>Bacteroidota</taxon>
        <taxon>Cytophagia</taxon>
        <taxon>Cytophagales</taxon>
        <taxon>Fulvivirgaceae</taxon>
        <taxon>Fulvivirga</taxon>
    </lineage>
</organism>
<dbReference type="RefSeq" id="WP_009581283.1">
    <property type="nucleotide sequence ID" value="NZ_AMZN01000055.1"/>
</dbReference>
<dbReference type="AlphaFoldDB" id="L8JMN8"/>
<proteinExistence type="predicted"/>